<dbReference type="Gene3D" id="3.30.559.10">
    <property type="entry name" value="Chloramphenicol acetyltransferase-like domain"/>
    <property type="match status" value="1"/>
</dbReference>
<evidence type="ECO:0000256" key="1">
    <source>
        <dbReference type="ARBA" id="ARBA00022450"/>
    </source>
</evidence>
<proteinExistence type="predicted"/>
<evidence type="ECO:0000259" key="4">
    <source>
        <dbReference type="PROSITE" id="PS50075"/>
    </source>
</evidence>
<evidence type="ECO:0000313" key="5">
    <source>
        <dbReference type="EMBL" id="RHY16627.1"/>
    </source>
</evidence>
<name>A0A397BB63_APHAT</name>
<dbReference type="Pfam" id="PF00501">
    <property type="entry name" value="AMP-binding"/>
    <property type="match status" value="1"/>
</dbReference>
<dbReference type="NCBIfam" id="TIGR01733">
    <property type="entry name" value="AA-adenyl-dom"/>
    <property type="match status" value="1"/>
</dbReference>
<dbReference type="Gene3D" id="3.30.559.30">
    <property type="entry name" value="Nonribosomal peptide synthetase, condensation domain"/>
    <property type="match status" value="2"/>
</dbReference>
<dbReference type="GO" id="GO:0031177">
    <property type="term" value="F:phosphopantetheine binding"/>
    <property type="evidence" value="ECO:0007669"/>
    <property type="project" value="TreeGrafter"/>
</dbReference>
<dbReference type="InterPro" id="IPR009081">
    <property type="entry name" value="PP-bd_ACP"/>
</dbReference>
<dbReference type="GO" id="GO:0044550">
    <property type="term" value="P:secondary metabolite biosynthetic process"/>
    <property type="evidence" value="ECO:0007669"/>
    <property type="project" value="TreeGrafter"/>
</dbReference>
<evidence type="ECO:0000313" key="6">
    <source>
        <dbReference type="Proteomes" id="UP000265427"/>
    </source>
</evidence>
<dbReference type="InterPro" id="IPR036736">
    <property type="entry name" value="ACP-like_sf"/>
</dbReference>
<dbReference type="InterPro" id="IPR010071">
    <property type="entry name" value="AA_adenyl_dom"/>
</dbReference>
<dbReference type="InterPro" id="IPR042099">
    <property type="entry name" value="ANL_N_sf"/>
</dbReference>
<keyword evidence="2" id="KW-0597">Phosphoprotein</keyword>
<evidence type="ECO:0000256" key="2">
    <source>
        <dbReference type="ARBA" id="ARBA00022553"/>
    </source>
</evidence>
<reference evidence="5 6" key="1">
    <citation type="submission" date="2018-08" db="EMBL/GenBank/DDBJ databases">
        <title>Aphanomyces genome sequencing and annotation.</title>
        <authorList>
            <person name="Minardi D."/>
            <person name="Oidtmann B."/>
            <person name="Van Der Giezen M."/>
            <person name="Studholme D.J."/>
        </authorList>
    </citation>
    <scope>NUCLEOTIDE SEQUENCE [LARGE SCALE GENOMIC DNA]</scope>
    <source>
        <strain evidence="5 6">Kv</strain>
    </source>
</reference>
<organism evidence="5 6">
    <name type="scientific">Aphanomyces astaci</name>
    <name type="common">Crayfish plague agent</name>
    <dbReference type="NCBI Taxonomy" id="112090"/>
    <lineage>
        <taxon>Eukaryota</taxon>
        <taxon>Sar</taxon>
        <taxon>Stramenopiles</taxon>
        <taxon>Oomycota</taxon>
        <taxon>Saprolegniomycetes</taxon>
        <taxon>Saprolegniales</taxon>
        <taxon>Verrucalvaceae</taxon>
        <taxon>Aphanomyces</taxon>
    </lineage>
</organism>
<dbReference type="Pfam" id="PF00550">
    <property type="entry name" value="PP-binding"/>
    <property type="match status" value="1"/>
</dbReference>
<dbReference type="CDD" id="cd05930">
    <property type="entry name" value="A_NRPS"/>
    <property type="match status" value="1"/>
</dbReference>
<dbReference type="GO" id="GO:0003824">
    <property type="term" value="F:catalytic activity"/>
    <property type="evidence" value="ECO:0007669"/>
    <property type="project" value="InterPro"/>
</dbReference>
<gene>
    <name evidence="5" type="ORF">DYB36_009496</name>
</gene>
<dbReference type="InterPro" id="IPR000873">
    <property type="entry name" value="AMP-dep_synth/lig_dom"/>
</dbReference>
<dbReference type="InterPro" id="IPR023213">
    <property type="entry name" value="CAT-like_dom_sf"/>
</dbReference>
<dbReference type="Gene3D" id="1.10.1200.10">
    <property type="entry name" value="ACP-like"/>
    <property type="match status" value="1"/>
</dbReference>
<dbReference type="VEuPathDB" id="FungiDB:H257_13365"/>
<dbReference type="GO" id="GO:0005737">
    <property type="term" value="C:cytoplasm"/>
    <property type="evidence" value="ECO:0007669"/>
    <property type="project" value="TreeGrafter"/>
</dbReference>
<keyword evidence="1" id="KW-0596">Phosphopantetheine</keyword>
<dbReference type="Proteomes" id="UP000265427">
    <property type="component" value="Unassembled WGS sequence"/>
</dbReference>
<feature type="domain" description="Carrier" evidence="4">
    <location>
        <begin position="793"/>
        <end position="869"/>
    </location>
</feature>
<dbReference type="PANTHER" id="PTHR45527:SF1">
    <property type="entry name" value="FATTY ACID SYNTHASE"/>
    <property type="match status" value="1"/>
</dbReference>
<dbReference type="SUPFAM" id="SSF47336">
    <property type="entry name" value="ACP-like"/>
    <property type="match status" value="1"/>
</dbReference>
<dbReference type="SUPFAM" id="SSF56801">
    <property type="entry name" value="Acetyl-CoA synthetase-like"/>
    <property type="match status" value="1"/>
</dbReference>
<dbReference type="PROSITE" id="PS00455">
    <property type="entry name" value="AMP_BINDING"/>
    <property type="match status" value="1"/>
</dbReference>
<dbReference type="PANTHER" id="PTHR45527">
    <property type="entry name" value="NONRIBOSOMAL PEPTIDE SYNTHETASE"/>
    <property type="match status" value="1"/>
</dbReference>
<accession>A0A397BB63</accession>
<protein>
    <recommendedName>
        <fullName evidence="4">Carrier domain-containing protein</fullName>
    </recommendedName>
</protein>
<dbReference type="Pfam" id="PF00668">
    <property type="entry name" value="Condensation"/>
    <property type="match status" value="1"/>
</dbReference>
<dbReference type="Gene3D" id="3.40.50.12780">
    <property type="entry name" value="N-terminal domain of ligase-like"/>
    <property type="match status" value="1"/>
</dbReference>
<dbReference type="EMBL" id="QUSZ01003919">
    <property type="protein sequence ID" value="RHY16627.1"/>
    <property type="molecule type" value="Genomic_DNA"/>
</dbReference>
<evidence type="ECO:0000256" key="3">
    <source>
        <dbReference type="SAM" id="MobiDB-lite"/>
    </source>
</evidence>
<dbReference type="PROSITE" id="PS50075">
    <property type="entry name" value="CARRIER"/>
    <property type="match status" value="1"/>
</dbReference>
<dbReference type="GO" id="GO:0043041">
    <property type="term" value="P:amino acid activation for nonribosomal peptide biosynthetic process"/>
    <property type="evidence" value="ECO:0007669"/>
    <property type="project" value="TreeGrafter"/>
</dbReference>
<dbReference type="Gene3D" id="3.30.300.30">
    <property type="match status" value="1"/>
</dbReference>
<comment type="caution">
    <text evidence="5">The sequence shown here is derived from an EMBL/GenBank/DDBJ whole genome shotgun (WGS) entry which is preliminary data.</text>
</comment>
<dbReference type="SUPFAM" id="SSF52777">
    <property type="entry name" value="CoA-dependent acyltransferases"/>
    <property type="match status" value="3"/>
</dbReference>
<dbReference type="InterPro" id="IPR020845">
    <property type="entry name" value="AMP-binding_CS"/>
</dbReference>
<dbReference type="InterPro" id="IPR001242">
    <property type="entry name" value="Condensation_dom"/>
</dbReference>
<sequence length="1300" mass="141971">MRSTTIHHDPHTEAPDLHINDSEGATQFTNHDKKCICDVTTPKQECSADIWKTYLAGVSPRPLGFSPPTKVADNRLHSVAVVPSVSTTVLAHAAIHAKSDITEVIQIAWAATVRKFTRHDDVLFGYIVRPPQDDTPADDTIRTIGPSNAVVPCRVQFDDSRPLTSLLLAFRVSQTSISQANPADVGNWSNQLSLEQLCDTSLECQSVATTHRTEPPLDGEDVRFNEYALNVIVQLPSASVWTTTAYYLSSALTRTSAKALLDEFDFTLTQLCDSLLVPQAAPATTPRLLWDLSPNQKNLITAASCGPEVPLPFELLHHGFEYHARQSPYLRAVEFDGRWLSYGELNAQANAVARQLQALGVTVGSRVAVVMDRCLEFPIALLATHKMGASTIPMDASFPATRLAFMLSDAGAHAILSTNRHCDMAKTLDASIDVVSIESATLAKHAHPFTPLQTATRHDEAYVVYTSGSTGHPKGVPVKHAGIVNSATYRSSDLGIVRGARVMQFMAIGFDVCQWEIWSTLSQGATLVLRGGDEIDMLSTVNVIAITPTGLSKLGCPTKYPNLKTVCVGGEAIPTSVKDLWSQHVQLFNCYGPTEGSCTTHVHQLLPGEPVTIGTPISNVHCYILDDNHQNVPIGTLGEMYLGGICVASGYINLPEMTEDRFLVDPFGHGRMYKTGDLGRLLPNGQFEIAGRQDSQVKLKGYRIELDEVANAMMQHPSVKSAAAIVKDKTHLVGYFTPSDVDVVALEQCVNNHLPTYMMPAVWVGLDVMPMNSNGKIDKKVLVGMEVQIKTEGLESDTEVKLAAVWAQVFEVDTRDIGRRMSMFSLGGDSILAIRLASACNRAGLPLSVGDIMKYNRLCDMALRVGQQKRTAWPQVPLDDHTIDQVVTTWPDYETAYGTTPEQSYQVRMTKQDPSMWVLQVPLSGLDAHEALAAYLQLAATCETLRTTFVDSATLGVCHVVNSSASVYRVQAESMRAFLATDASVGFKLSDSSFARFTVVDIAHPSEESIGVLTIHHALYDGWSISLLLSDLLHVYRTGTSPPSRPSFRAVIDYLHAQDSAATVAFWTAYLADVSTSPLLNSIVPHQYASVGSDGDGSVSTHVHLPQLQTLAQRFGVTTSTVVLLSWAMTLQVHTGRDDVVFGQVQANRNLPVEGLDRMLGCAMSSVPCRVNFGAPMTLVERLQQLQTMRSAMLGHCMIDPEDTTTWSHLPAMQYDTEVAFHNFNDNHSDVDDLLRKMEKGSEHRFGVYKIELAVAPTASGVQIDAAFDAGRIQRAAVASMVCRMRHVLHQCQEDLVSEA</sequence>
<feature type="region of interest" description="Disordered" evidence="3">
    <location>
        <begin position="1"/>
        <end position="21"/>
    </location>
</feature>
<dbReference type="InterPro" id="IPR045851">
    <property type="entry name" value="AMP-bd_C_sf"/>
</dbReference>